<sequence length="70" mass="7098">MRVWKAMRGGGADELGGRAEGWGGVAGGGAGGARPGNTRRSGDVAALNERFQEALAVVRRARGGRSFGGQ</sequence>
<evidence type="ECO:0000313" key="2">
    <source>
        <dbReference type="Proteomes" id="UP000078116"/>
    </source>
</evidence>
<reference evidence="1 2" key="1">
    <citation type="submission" date="2016-04" db="EMBL/GenBank/DDBJ databases">
        <title>Reclassification of Paraburkholderia panaciterrae (Farh et al. 2015) Dobritsa &amp; Samadpour 2016 as a later homotypic synonym of Paraburkholderia ginsengiterrae (Farh et al. 2015) Dobritsa &amp; Samadpour 2016.</title>
        <authorList>
            <person name="Dobritsa A.P."/>
            <person name="Kutumbaka K."/>
            <person name="Samadpour M."/>
        </authorList>
    </citation>
    <scope>NUCLEOTIDE SEQUENCE [LARGE SCALE GENOMIC DNA]</scope>
    <source>
        <strain evidence="1 2">DCY85</strain>
    </source>
</reference>
<dbReference type="Proteomes" id="UP000078116">
    <property type="component" value="Unassembled WGS sequence"/>
</dbReference>
<evidence type="ECO:0000313" key="1">
    <source>
        <dbReference type="EMBL" id="OAJ60135.1"/>
    </source>
</evidence>
<organism evidence="1 2">
    <name type="scientific">Paraburkholderia ginsengiterrae</name>
    <dbReference type="NCBI Taxonomy" id="1462993"/>
    <lineage>
        <taxon>Bacteria</taxon>
        <taxon>Pseudomonadati</taxon>
        <taxon>Pseudomonadota</taxon>
        <taxon>Betaproteobacteria</taxon>
        <taxon>Burkholderiales</taxon>
        <taxon>Burkholderiaceae</taxon>
        <taxon>Paraburkholderia</taxon>
    </lineage>
</organism>
<dbReference type="EMBL" id="LXKA01000242">
    <property type="protein sequence ID" value="OAJ60135.1"/>
    <property type="molecule type" value="Genomic_DNA"/>
</dbReference>
<gene>
    <name evidence="1" type="ORF">A6V37_38330</name>
</gene>
<comment type="caution">
    <text evidence="1">The sequence shown here is derived from an EMBL/GenBank/DDBJ whole genome shotgun (WGS) entry which is preliminary data.</text>
</comment>
<name>A0A1A9N759_9BURK</name>
<protein>
    <submittedName>
        <fullName evidence="1">Uncharacterized protein</fullName>
    </submittedName>
</protein>
<dbReference type="AlphaFoldDB" id="A0A1A9N759"/>
<proteinExistence type="predicted"/>
<accession>A0A1A9N759</accession>